<keyword evidence="3 5" id="KW-0808">Transferase</keyword>
<dbReference type="GO" id="GO:0006633">
    <property type="term" value="P:fatty acid biosynthetic process"/>
    <property type="evidence" value="ECO:0007669"/>
    <property type="project" value="TreeGrafter"/>
</dbReference>
<keyword evidence="5" id="KW-0012">Acyltransferase</keyword>
<dbReference type="Pfam" id="PF00550">
    <property type="entry name" value="PP-binding"/>
    <property type="match status" value="1"/>
</dbReference>
<keyword evidence="1" id="KW-0596">Phosphopantetheine</keyword>
<dbReference type="SUPFAM" id="SSF47336">
    <property type="entry name" value="ACP-like"/>
    <property type="match status" value="1"/>
</dbReference>
<dbReference type="PROSITE" id="PS50075">
    <property type="entry name" value="CARRIER"/>
    <property type="match status" value="1"/>
</dbReference>
<dbReference type="GO" id="GO:0005886">
    <property type="term" value="C:plasma membrane"/>
    <property type="evidence" value="ECO:0007669"/>
    <property type="project" value="TreeGrafter"/>
</dbReference>
<dbReference type="Pfam" id="PF21394">
    <property type="entry name" value="Beta-ketacyl_N"/>
    <property type="match status" value="1"/>
</dbReference>
<dbReference type="Proteomes" id="UP000094622">
    <property type="component" value="Unassembled WGS sequence"/>
</dbReference>
<dbReference type="Gene3D" id="3.40.50.720">
    <property type="entry name" value="NAD(P)-binding Rossmann-like Domain"/>
    <property type="match status" value="1"/>
</dbReference>
<organism evidence="5 6">
    <name type="scientific">Methylobrevis pamukkalensis</name>
    <dbReference type="NCBI Taxonomy" id="1439726"/>
    <lineage>
        <taxon>Bacteria</taxon>
        <taxon>Pseudomonadati</taxon>
        <taxon>Pseudomonadota</taxon>
        <taxon>Alphaproteobacteria</taxon>
        <taxon>Hyphomicrobiales</taxon>
        <taxon>Pleomorphomonadaceae</taxon>
        <taxon>Methylobrevis</taxon>
    </lineage>
</organism>
<dbReference type="SUPFAM" id="SSF55048">
    <property type="entry name" value="Probable ACP-binding domain of malonyl-CoA ACP transacylase"/>
    <property type="match status" value="1"/>
</dbReference>
<sequence>MAFTLRAGRTAFARRRCVVATSREDAVARLRAPQTFSAGQAGPPEPVLLFSGQGSQYSAMGARLHPEIPAFRAAFDACADRFSDRLGTDLRRLILDGGDIDDTARAQPALFTLDYALGRLWLDAGLVPRALHGHSIGEYVAACLAGVFDLDTAVALVAERARLMQTAPPGAMLAVMHAGEDIGRWLDGDIVHAAANAPGLDVLAGPGPAIDALQGRLKAAGIASRRLKVSHAFHSPMMAEAAAAFRPMVAKADLRAPALPVISNVTGSWLSAGEATDPEYWIRHLLGTVRFGDGTATLDRLARPVFLEAGPGEALATLVRHQIGGEATVLPGLAETARDTETTRLLAAAGHLWQAGAALDLSVLAPSGGHRVPLPTYPFQRRRHWITAPAPDRAAPPVADDSAVLRRTDWRRAPQPGHPAQTMRSRWLVFDDGKLGTPLSHAIERAGEDAYRVVPGAAFAEPDYRGFTVRPGVVADHGALLDALGERGANPDHIVFLWSGALAATSNDFAAARALRALVEALAADPHPVRLTVVTRGARDVTGTETLDPASSALAGLLQVAGQEHPFLGCRHIDLDPDASESPAALSDRLRQELAAGDAVVAIRGRHRWLPALVSIAPAVPSKDRRLKPGGVHVLVGDLAAGLGRIWVDGLARLPGVRLVLLRQEGTASLQVPAGIEALDLRIDCTDAEAVGRALDEVVGRFGRIDGLFLSLPLIIEASVAPVSLIGDDHWAHVHRTKIAPLHALARAASGRRIGFACVQSSLSTEVGGLGLGAYAAAYHAVDTLTTALDRSGDTRWFAICYAVADETTAAGGRRAAANPYALPTAETFEATRRILEAGLSGRTVLARGDLAAAALRAEPVRTETTAAAGGHRRPDLAAPFLAPRGEVEETVAAIFRRLLGLDAVGANDGFFELGGHSLMAVRAVAELRKAFPVEIEMRDLLFDNPTVAGIAAAIAARLPQDDDLAAMAALLDEVEGLSDDELNDLMPGATAP</sequence>
<evidence type="ECO:0000259" key="4">
    <source>
        <dbReference type="PROSITE" id="PS50075"/>
    </source>
</evidence>
<dbReference type="PATRIC" id="fig|1439726.3.peg.493"/>
<dbReference type="SUPFAM" id="SSF52151">
    <property type="entry name" value="FabD/lysophospholipase-like"/>
    <property type="match status" value="1"/>
</dbReference>
<keyword evidence="6" id="KW-1185">Reference proteome</keyword>
<dbReference type="PANTHER" id="PTHR43775:SF37">
    <property type="entry name" value="SI:DKEY-61P9.11"/>
    <property type="match status" value="1"/>
</dbReference>
<dbReference type="InterPro" id="IPR009081">
    <property type="entry name" value="PP-bd_ACP"/>
</dbReference>
<dbReference type="InterPro" id="IPR016036">
    <property type="entry name" value="Malonyl_transacylase_ACP-bd"/>
</dbReference>
<dbReference type="GO" id="GO:0031177">
    <property type="term" value="F:phosphopantetheine binding"/>
    <property type="evidence" value="ECO:0007669"/>
    <property type="project" value="InterPro"/>
</dbReference>
<dbReference type="Gene3D" id="3.40.366.10">
    <property type="entry name" value="Malonyl-Coenzyme A Acyl Carrier Protein, domain 2"/>
    <property type="match status" value="1"/>
</dbReference>
<dbReference type="Gene3D" id="3.40.50.1820">
    <property type="entry name" value="alpha/beta hydrolase"/>
    <property type="match status" value="1"/>
</dbReference>
<reference evidence="5 6" key="1">
    <citation type="submission" date="2016-07" db="EMBL/GenBank/DDBJ databases">
        <title>Draft Genome Sequence of Methylobrevis pamukkalensis PK2.</title>
        <authorList>
            <person name="Vasilenko O.V."/>
            <person name="Doronina N.V."/>
            <person name="Shmareva M.N."/>
            <person name="Tarlachkov S.V."/>
            <person name="Mustakhimov I."/>
            <person name="Trotsenko Y.A."/>
        </authorList>
    </citation>
    <scope>NUCLEOTIDE SEQUENCE [LARGE SCALE GENOMIC DNA]</scope>
    <source>
        <strain evidence="5 6">PK2</strain>
    </source>
</reference>
<dbReference type="InterPro" id="IPR001227">
    <property type="entry name" value="Ac_transferase_dom_sf"/>
</dbReference>
<dbReference type="SMART" id="SM00827">
    <property type="entry name" value="PKS_AT"/>
    <property type="match status" value="1"/>
</dbReference>
<evidence type="ECO:0000313" key="6">
    <source>
        <dbReference type="Proteomes" id="UP000094622"/>
    </source>
</evidence>
<dbReference type="GO" id="GO:0071770">
    <property type="term" value="P:DIM/DIP cell wall layer assembly"/>
    <property type="evidence" value="ECO:0007669"/>
    <property type="project" value="TreeGrafter"/>
</dbReference>
<accession>A0A1E3H772</accession>
<dbReference type="InterPro" id="IPR049490">
    <property type="entry name" value="C883_1060-like_KR_N"/>
</dbReference>
<dbReference type="InterPro" id="IPR014043">
    <property type="entry name" value="Acyl_transferase_dom"/>
</dbReference>
<keyword evidence="2" id="KW-0597">Phosphoprotein</keyword>
<dbReference type="InterPro" id="IPR016035">
    <property type="entry name" value="Acyl_Trfase/lysoPLipase"/>
</dbReference>
<dbReference type="InterPro" id="IPR029058">
    <property type="entry name" value="AB_hydrolase_fold"/>
</dbReference>
<gene>
    <name evidence="5" type="primary">ppsE_1</name>
    <name evidence="5" type="ORF">A6302_00468</name>
</gene>
<dbReference type="Pfam" id="PF00698">
    <property type="entry name" value="Acyl_transf_1"/>
    <property type="match status" value="1"/>
</dbReference>
<evidence type="ECO:0000313" key="5">
    <source>
        <dbReference type="EMBL" id="ODN72170.1"/>
    </source>
</evidence>
<dbReference type="PANTHER" id="PTHR43775">
    <property type="entry name" value="FATTY ACID SYNTHASE"/>
    <property type="match status" value="1"/>
</dbReference>
<feature type="domain" description="Carrier" evidence="4">
    <location>
        <begin position="883"/>
        <end position="959"/>
    </location>
</feature>
<dbReference type="SUPFAM" id="SSF51735">
    <property type="entry name" value="NAD(P)-binding Rossmann-fold domains"/>
    <property type="match status" value="2"/>
</dbReference>
<dbReference type="EC" id="2.3.1.41" evidence="5"/>
<dbReference type="InterPro" id="IPR006162">
    <property type="entry name" value="Ppantetheine_attach_site"/>
</dbReference>
<evidence type="ECO:0000256" key="1">
    <source>
        <dbReference type="ARBA" id="ARBA00022450"/>
    </source>
</evidence>
<dbReference type="SMART" id="SM00822">
    <property type="entry name" value="PKS_KR"/>
    <property type="match status" value="1"/>
</dbReference>
<dbReference type="PROSITE" id="PS00012">
    <property type="entry name" value="PHOSPHOPANTETHEINE"/>
    <property type="match status" value="1"/>
</dbReference>
<dbReference type="InterPro" id="IPR057326">
    <property type="entry name" value="KR_dom"/>
</dbReference>
<dbReference type="InterPro" id="IPR020806">
    <property type="entry name" value="PKS_PP-bd"/>
</dbReference>
<dbReference type="AlphaFoldDB" id="A0A1E3H772"/>
<dbReference type="InterPro" id="IPR050091">
    <property type="entry name" value="PKS_NRPS_Biosynth_Enz"/>
</dbReference>
<protein>
    <submittedName>
        <fullName evidence="5">Phthiocerol/phenolphthiocerol synthesis polyketide synthase type I PpsE</fullName>
        <ecNumber evidence="5">2.3.1.41</ecNumber>
    </submittedName>
</protein>
<dbReference type="Pfam" id="PF08659">
    <property type="entry name" value="KR"/>
    <property type="match status" value="1"/>
</dbReference>
<comment type="caution">
    <text evidence="5">The sequence shown here is derived from an EMBL/GenBank/DDBJ whole genome shotgun (WGS) entry which is preliminary data.</text>
</comment>
<dbReference type="GO" id="GO:0004312">
    <property type="term" value="F:fatty acid synthase activity"/>
    <property type="evidence" value="ECO:0007669"/>
    <property type="project" value="TreeGrafter"/>
</dbReference>
<dbReference type="InterPro" id="IPR013968">
    <property type="entry name" value="PKS_KR"/>
</dbReference>
<dbReference type="Gene3D" id="3.30.70.3290">
    <property type="match status" value="1"/>
</dbReference>
<dbReference type="EMBL" id="MCRJ01000006">
    <property type="protein sequence ID" value="ODN72170.1"/>
    <property type="molecule type" value="Genomic_DNA"/>
</dbReference>
<proteinExistence type="predicted"/>
<evidence type="ECO:0000256" key="3">
    <source>
        <dbReference type="ARBA" id="ARBA00022679"/>
    </source>
</evidence>
<dbReference type="InterPro" id="IPR036291">
    <property type="entry name" value="NAD(P)-bd_dom_sf"/>
</dbReference>
<dbReference type="SMART" id="SM00823">
    <property type="entry name" value="PKS_PP"/>
    <property type="match status" value="1"/>
</dbReference>
<name>A0A1E3H772_9HYPH</name>
<evidence type="ECO:0000256" key="2">
    <source>
        <dbReference type="ARBA" id="ARBA00022553"/>
    </source>
</evidence>
<dbReference type="InterPro" id="IPR036736">
    <property type="entry name" value="ACP-like_sf"/>
</dbReference>
<dbReference type="GO" id="GO:0004315">
    <property type="term" value="F:3-oxoacyl-[acyl-carrier-protein] synthase activity"/>
    <property type="evidence" value="ECO:0007669"/>
    <property type="project" value="UniProtKB-EC"/>
</dbReference>
<dbReference type="GO" id="GO:0005737">
    <property type="term" value="C:cytoplasm"/>
    <property type="evidence" value="ECO:0007669"/>
    <property type="project" value="TreeGrafter"/>
</dbReference>